<dbReference type="EMBL" id="JARXVH010000001">
    <property type="protein sequence ID" value="MDH6212821.1"/>
    <property type="molecule type" value="Genomic_DNA"/>
</dbReference>
<evidence type="ECO:0000313" key="3">
    <source>
        <dbReference type="EMBL" id="MDH6212821.1"/>
    </source>
</evidence>
<dbReference type="PROSITE" id="PS51257">
    <property type="entry name" value="PROKAR_LIPOPROTEIN"/>
    <property type="match status" value="1"/>
</dbReference>
<dbReference type="Proteomes" id="UP001160499">
    <property type="component" value="Unassembled WGS sequence"/>
</dbReference>
<sequence>MTRRASLPVRAFATALAAGTLLTTAACSDDGDGGSSASDVTDEARAASPLAARTSTAPARLTGTGARAALITEADIEDDWTKVDDAATWRNKLLVGKVDVANLLTAKTNAADCQKLLDGLYDDDLLGRPAGASALTGFEQDDSRLLYQVAAYDRAPLAASLTWLGSLPDKCDQFTATDAKDGKRTVQVIETSVPKEGDARRGLRVTVQGTTNGTAATLTLDVMAVRVGDDAITVTAGGLDGDESDSAEDAVKEGTPRLKDVLAGKTPAADPGNDD</sequence>
<feature type="region of interest" description="Disordered" evidence="1">
    <location>
        <begin position="237"/>
        <end position="275"/>
    </location>
</feature>
<proteinExistence type="predicted"/>
<protein>
    <recommendedName>
        <fullName evidence="5">Lipoprotein</fullName>
    </recommendedName>
</protein>
<organism evidence="3 4">
    <name type="scientific">Streptomyces pseudovenezuelae</name>
    <dbReference type="NCBI Taxonomy" id="67350"/>
    <lineage>
        <taxon>Bacteria</taxon>
        <taxon>Bacillati</taxon>
        <taxon>Actinomycetota</taxon>
        <taxon>Actinomycetes</taxon>
        <taxon>Kitasatosporales</taxon>
        <taxon>Streptomycetaceae</taxon>
        <taxon>Streptomyces</taxon>
        <taxon>Streptomyces aurantiacus group</taxon>
    </lineage>
</organism>
<evidence type="ECO:0008006" key="5">
    <source>
        <dbReference type="Google" id="ProtNLM"/>
    </source>
</evidence>
<feature type="compositionally biased region" description="Basic and acidic residues" evidence="1">
    <location>
        <begin position="249"/>
        <end position="262"/>
    </location>
</feature>
<reference evidence="3 4" key="1">
    <citation type="submission" date="2023-04" db="EMBL/GenBank/DDBJ databases">
        <title>Forest soil microbial communities from Buena Vista Peninsula, Colon Province, Panama.</title>
        <authorList>
            <person name="Bouskill N."/>
        </authorList>
    </citation>
    <scope>NUCLEOTIDE SEQUENCE [LARGE SCALE GENOMIC DNA]</scope>
    <source>
        <strain evidence="3 4">GGS1</strain>
    </source>
</reference>
<name>A0ABT6L923_9ACTN</name>
<keyword evidence="2" id="KW-0732">Signal</keyword>
<accession>A0ABT6L923</accession>
<gene>
    <name evidence="3" type="ORF">M2283_000100</name>
</gene>
<feature type="chain" id="PRO_5046902272" description="Lipoprotein" evidence="2">
    <location>
        <begin position="29"/>
        <end position="275"/>
    </location>
</feature>
<feature type="region of interest" description="Disordered" evidence="1">
    <location>
        <begin position="28"/>
        <end position="57"/>
    </location>
</feature>
<dbReference type="RefSeq" id="WP_280873879.1">
    <property type="nucleotide sequence ID" value="NZ_JARXVH010000001.1"/>
</dbReference>
<evidence type="ECO:0000256" key="1">
    <source>
        <dbReference type="SAM" id="MobiDB-lite"/>
    </source>
</evidence>
<evidence type="ECO:0000256" key="2">
    <source>
        <dbReference type="SAM" id="SignalP"/>
    </source>
</evidence>
<evidence type="ECO:0000313" key="4">
    <source>
        <dbReference type="Proteomes" id="UP001160499"/>
    </source>
</evidence>
<comment type="caution">
    <text evidence="3">The sequence shown here is derived from an EMBL/GenBank/DDBJ whole genome shotgun (WGS) entry which is preliminary data.</text>
</comment>
<feature type="signal peptide" evidence="2">
    <location>
        <begin position="1"/>
        <end position="28"/>
    </location>
</feature>
<keyword evidence="4" id="KW-1185">Reference proteome</keyword>